<accession>A0A841T5P4</accession>
<dbReference type="GO" id="GO:0030976">
    <property type="term" value="F:thiamine pyrophosphate binding"/>
    <property type="evidence" value="ECO:0007669"/>
    <property type="project" value="TreeGrafter"/>
</dbReference>
<dbReference type="AlphaFoldDB" id="A0A841T5P4"/>
<sequence length="376" mass="39717">MNTRNTKFLAAAALLGLTAVASACGNSNNDTNAAASPESTPSASAPATESASPSPSESASPSAASGNGETLTVYLNDFDEIIKPMFEEATGYKLELVTGNGAEIMSRIEAEKGNPHWDVVWMDAMPSIEGLNKAGQLLDGYTPDNAANLTDFAKQFVPANQAYYPTGAHAASVIVYNTKEFDEASAPKTWKDLADPKFKGAIGMADPAVAAPAYPFVSWFFQDQGMDGGKSYFESVLKNGAHVYPKNPNVASALTGGEIKAAALQESNAYSLKNGGEPIGIIWPEEGAPASVRVAAIQKDTKHADAAKAFVNFLLDPAVQQQLIDQGEESYFEPSVTGATPKADREPNAKLVAAEASWASEHEAEIKQWFADNSVQ</sequence>
<dbReference type="Proteomes" id="UP000535838">
    <property type="component" value="Unassembled WGS sequence"/>
</dbReference>
<evidence type="ECO:0000313" key="5">
    <source>
        <dbReference type="Proteomes" id="UP000535838"/>
    </source>
</evidence>
<feature type="signal peptide" evidence="3">
    <location>
        <begin position="1"/>
        <end position="23"/>
    </location>
</feature>
<evidence type="ECO:0000256" key="2">
    <source>
        <dbReference type="SAM" id="MobiDB-lite"/>
    </source>
</evidence>
<dbReference type="EMBL" id="JACJVQ010000027">
    <property type="protein sequence ID" value="MBB6638005.1"/>
    <property type="molecule type" value="Genomic_DNA"/>
</dbReference>
<name>A0A841T5P4_9BACL</name>
<reference evidence="4 5" key="1">
    <citation type="submission" date="2020-08" db="EMBL/GenBank/DDBJ databases">
        <title>Cohnella phylogeny.</title>
        <authorList>
            <person name="Dunlap C."/>
        </authorList>
    </citation>
    <scope>NUCLEOTIDE SEQUENCE [LARGE SCALE GENOMIC DNA]</scope>
    <source>
        <strain evidence="4 5">DSM 25241</strain>
    </source>
</reference>
<feature type="chain" id="PRO_5038984871" evidence="3">
    <location>
        <begin position="24"/>
        <end position="376"/>
    </location>
</feature>
<dbReference type="PANTHER" id="PTHR30006:SF2">
    <property type="entry name" value="ABC TRANSPORTER SUBSTRATE-BINDING PROTEIN"/>
    <property type="match status" value="1"/>
</dbReference>
<organism evidence="4 5">
    <name type="scientific">Cohnella thailandensis</name>
    <dbReference type="NCBI Taxonomy" id="557557"/>
    <lineage>
        <taxon>Bacteria</taxon>
        <taxon>Bacillati</taxon>
        <taxon>Bacillota</taxon>
        <taxon>Bacilli</taxon>
        <taxon>Bacillales</taxon>
        <taxon>Paenibacillaceae</taxon>
        <taxon>Cohnella</taxon>
    </lineage>
</organism>
<protein>
    <submittedName>
        <fullName evidence="4">Extracellular solute-binding protein</fullName>
    </submittedName>
</protein>
<dbReference type="Pfam" id="PF13343">
    <property type="entry name" value="SBP_bac_6"/>
    <property type="match status" value="1"/>
</dbReference>
<proteinExistence type="predicted"/>
<evidence type="ECO:0000256" key="1">
    <source>
        <dbReference type="ARBA" id="ARBA00022729"/>
    </source>
</evidence>
<dbReference type="RefSeq" id="WP_185123210.1">
    <property type="nucleotide sequence ID" value="NZ_JACJVQ010000027.1"/>
</dbReference>
<evidence type="ECO:0000256" key="3">
    <source>
        <dbReference type="SAM" id="SignalP"/>
    </source>
</evidence>
<feature type="compositionally biased region" description="Low complexity" evidence="2">
    <location>
        <begin position="33"/>
        <end position="65"/>
    </location>
</feature>
<dbReference type="GO" id="GO:0015888">
    <property type="term" value="P:thiamine transport"/>
    <property type="evidence" value="ECO:0007669"/>
    <property type="project" value="TreeGrafter"/>
</dbReference>
<keyword evidence="1 3" id="KW-0732">Signal</keyword>
<keyword evidence="5" id="KW-1185">Reference proteome</keyword>
<dbReference type="PANTHER" id="PTHR30006">
    <property type="entry name" value="THIAMINE-BINDING PERIPLASMIC PROTEIN-RELATED"/>
    <property type="match status" value="1"/>
</dbReference>
<dbReference type="Gene3D" id="3.40.190.10">
    <property type="entry name" value="Periplasmic binding protein-like II"/>
    <property type="match status" value="2"/>
</dbReference>
<gene>
    <name evidence="4" type="ORF">H7B67_28080</name>
</gene>
<dbReference type="InterPro" id="IPR026045">
    <property type="entry name" value="Ferric-bd"/>
</dbReference>
<evidence type="ECO:0000313" key="4">
    <source>
        <dbReference type="EMBL" id="MBB6638005.1"/>
    </source>
</evidence>
<dbReference type="GO" id="GO:0030288">
    <property type="term" value="C:outer membrane-bounded periplasmic space"/>
    <property type="evidence" value="ECO:0007669"/>
    <property type="project" value="TreeGrafter"/>
</dbReference>
<comment type="caution">
    <text evidence="4">The sequence shown here is derived from an EMBL/GenBank/DDBJ whole genome shotgun (WGS) entry which is preliminary data.</text>
</comment>
<dbReference type="SUPFAM" id="SSF53850">
    <property type="entry name" value="Periplasmic binding protein-like II"/>
    <property type="match status" value="1"/>
</dbReference>
<dbReference type="PIRSF" id="PIRSF002825">
    <property type="entry name" value="CfbpA"/>
    <property type="match status" value="1"/>
</dbReference>
<feature type="region of interest" description="Disordered" evidence="2">
    <location>
        <begin position="26"/>
        <end position="67"/>
    </location>
</feature>
<dbReference type="PROSITE" id="PS51257">
    <property type="entry name" value="PROKAR_LIPOPROTEIN"/>
    <property type="match status" value="1"/>
</dbReference>
<dbReference type="GO" id="GO:0030975">
    <property type="term" value="F:thiamine binding"/>
    <property type="evidence" value="ECO:0007669"/>
    <property type="project" value="TreeGrafter"/>
</dbReference>